<dbReference type="AlphaFoldDB" id="A0A6J6EA23"/>
<accession>A0A6J6EA23</accession>
<reference evidence="2" key="1">
    <citation type="submission" date="2020-05" db="EMBL/GenBank/DDBJ databases">
        <authorList>
            <person name="Chiriac C."/>
            <person name="Salcher M."/>
            <person name="Ghai R."/>
            <person name="Kavagutti S V."/>
        </authorList>
    </citation>
    <scope>NUCLEOTIDE SEQUENCE</scope>
</reference>
<evidence type="ECO:0000313" key="2">
    <source>
        <dbReference type="EMBL" id="CAB4573141.1"/>
    </source>
</evidence>
<gene>
    <name evidence="2" type="ORF">UFOPK1722_00519</name>
</gene>
<proteinExistence type="predicted"/>
<evidence type="ECO:0000256" key="1">
    <source>
        <dbReference type="SAM" id="MobiDB-lite"/>
    </source>
</evidence>
<sequence length="70" mass="7686">MRPRNNTHSAPAAPVTNEPIAVPSNEMRMTGLRPMRSDNRPRIGEKTNWANENEANSNPTSSPLAPYLSA</sequence>
<name>A0A6J6EA23_9ZZZZ</name>
<feature type="compositionally biased region" description="Polar residues" evidence="1">
    <location>
        <begin position="48"/>
        <end position="63"/>
    </location>
</feature>
<feature type="compositionally biased region" description="Basic and acidic residues" evidence="1">
    <location>
        <begin position="35"/>
        <end position="45"/>
    </location>
</feature>
<dbReference type="EMBL" id="CAEZTS010000032">
    <property type="protein sequence ID" value="CAB4573141.1"/>
    <property type="molecule type" value="Genomic_DNA"/>
</dbReference>
<organism evidence="2">
    <name type="scientific">freshwater metagenome</name>
    <dbReference type="NCBI Taxonomy" id="449393"/>
    <lineage>
        <taxon>unclassified sequences</taxon>
        <taxon>metagenomes</taxon>
        <taxon>ecological metagenomes</taxon>
    </lineage>
</organism>
<protein>
    <submittedName>
        <fullName evidence="2">Unannotated protein</fullName>
    </submittedName>
</protein>
<feature type="region of interest" description="Disordered" evidence="1">
    <location>
        <begin position="1"/>
        <end position="70"/>
    </location>
</feature>